<evidence type="ECO:0000256" key="1">
    <source>
        <dbReference type="SAM" id="MobiDB-lite"/>
    </source>
</evidence>
<protein>
    <submittedName>
        <fullName evidence="3">Uncharacterized protein</fullName>
    </submittedName>
</protein>
<name>A0AAD7SRG4_9TELE</name>
<comment type="caution">
    <text evidence="3">The sequence shown here is derived from an EMBL/GenBank/DDBJ whole genome shotgun (WGS) entry which is preliminary data.</text>
</comment>
<reference evidence="3" key="1">
    <citation type="journal article" date="2023" name="Science">
        <title>Genome structures resolve the early diversification of teleost fishes.</title>
        <authorList>
            <person name="Parey E."/>
            <person name="Louis A."/>
            <person name="Montfort J."/>
            <person name="Bouchez O."/>
            <person name="Roques C."/>
            <person name="Iampietro C."/>
            <person name="Lluch J."/>
            <person name="Castinel A."/>
            <person name="Donnadieu C."/>
            <person name="Desvignes T."/>
            <person name="Floi Bucao C."/>
            <person name="Jouanno E."/>
            <person name="Wen M."/>
            <person name="Mejri S."/>
            <person name="Dirks R."/>
            <person name="Jansen H."/>
            <person name="Henkel C."/>
            <person name="Chen W.J."/>
            <person name="Zahm M."/>
            <person name="Cabau C."/>
            <person name="Klopp C."/>
            <person name="Thompson A.W."/>
            <person name="Robinson-Rechavi M."/>
            <person name="Braasch I."/>
            <person name="Lecointre G."/>
            <person name="Bobe J."/>
            <person name="Postlethwait J.H."/>
            <person name="Berthelot C."/>
            <person name="Roest Crollius H."/>
            <person name="Guiguen Y."/>
        </authorList>
    </citation>
    <scope>NUCLEOTIDE SEQUENCE</scope>
    <source>
        <strain evidence="3">NC1722</strain>
    </source>
</reference>
<dbReference type="EMBL" id="JAINUG010000038">
    <property type="protein sequence ID" value="KAJ8407479.1"/>
    <property type="molecule type" value="Genomic_DNA"/>
</dbReference>
<feature type="compositionally biased region" description="Polar residues" evidence="1">
    <location>
        <begin position="31"/>
        <end position="47"/>
    </location>
</feature>
<feature type="region of interest" description="Disordered" evidence="1">
    <location>
        <begin position="26"/>
        <end position="47"/>
    </location>
</feature>
<evidence type="ECO:0000256" key="2">
    <source>
        <dbReference type="SAM" id="SignalP"/>
    </source>
</evidence>
<dbReference type="Proteomes" id="UP001221898">
    <property type="component" value="Unassembled WGS sequence"/>
</dbReference>
<evidence type="ECO:0000313" key="3">
    <source>
        <dbReference type="EMBL" id="KAJ8407479.1"/>
    </source>
</evidence>
<organism evidence="3 4">
    <name type="scientific">Aldrovandia affinis</name>
    <dbReference type="NCBI Taxonomy" id="143900"/>
    <lineage>
        <taxon>Eukaryota</taxon>
        <taxon>Metazoa</taxon>
        <taxon>Chordata</taxon>
        <taxon>Craniata</taxon>
        <taxon>Vertebrata</taxon>
        <taxon>Euteleostomi</taxon>
        <taxon>Actinopterygii</taxon>
        <taxon>Neopterygii</taxon>
        <taxon>Teleostei</taxon>
        <taxon>Notacanthiformes</taxon>
        <taxon>Halosauridae</taxon>
        <taxon>Aldrovandia</taxon>
    </lineage>
</organism>
<feature type="signal peptide" evidence="2">
    <location>
        <begin position="1"/>
        <end position="16"/>
    </location>
</feature>
<gene>
    <name evidence="3" type="ORF">AAFF_G00273360</name>
</gene>
<keyword evidence="2" id="KW-0732">Signal</keyword>
<keyword evidence="4" id="KW-1185">Reference proteome</keyword>
<sequence length="192" mass="20382">MQHITMVMCLIGMCSSFPILNEHGRTERSVSNENTNQGNAGQTQASTGLTGAGFVGIGGFYQNPSQSSYQPVTSYAQTTQVNPGFNPYTVPTQVNPGFNPYTVPTQVNPGFNPYTVPTQVNPGFNPYTVPTQVNPGFNPYTVPTQVNPGFNPYTVPTQSSNGLLNILPFLLARLIPTPAPAAGLTAPVTDGN</sequence>
<evidence type="ECO:0000313" key="4">
    <source>
        <dbReference type="Proteomes" id="UP001221898"/>
    </source>
</evidence>
<proteinExistence type="predicted"/>
<feature type="chain" id="PRO_5041978047" evidence="2">
    <location>
        <begin position="17"/>
        <end position="192"/>
    </location>
</feature>
<dbReference type="AlphaFoldDB" id="A0AAD7SRG4"/>
<accession>A0AAD7SRG4</accession>